<sequence length="166" mass="18162">MSFPGAALNRRVLRVGSRHRLGLQQATEPWSRAEGRSWLRARGRVAGPQGGRRSAAHGIGARRPAGRRRQGRRQSAGWSRFSEGSGGAPPCCGAPSRWRPPSGASALHTSGSPLVCTSPRDGCRRWRGPPPPAVAGLGRHHAMRELWSQAQPPRVRDRPRERPWRG</sequence>
<dbReference type="Proteomes" id="UP000015106">
    <property type="component" value="Chromosome 1"/>
</dbReference>
<feature type="compositionally biased region" description="Basic and acidic residues" evidence="1">
    <location>
        <begin position="154"/>
        <end position="166"/>
    </location>
</feature>
<protein>
    <submittedName>
        <fullName evidence="2">Uncharacterized protein</fullName>
    </submittedName>
</protein>
<dbReference type="Gramene" id="TuG1812G0100003126.01.T01">
    <property type="protein sequence ID" value="TuG1812G0100003126.01.T01.cds343829"/>
    <property type="gene ID" value="TuG1812G0100003126.01"/>
</dbReference>
<name>A0A8R7K3I1_TRIUA</name>
<reference evidence="2" key="2">
    <citation type="submission" date="2018-03" db="EMBL/GenBank/DDBJ databases">
        <title>The Triticum urartu genome reveals the dynamic nature of wheat genome evolution.</title>
        <authorList>
            <person name="Ling H."/>
            <person name="Ma B."/>
            <person name="Shi X."/>
            <person name="Liu H."/>
            <person name="Dong L."/>
            <person name="Sun H."/>
            <person name="Cao Y."/>
            <person name="Gao Q."/>
            <person name="Zheng S."/>
            <person name="Li Y."/>
            <person name="Yu Y."/>
            <person name="Du H."/>
            <person name="Qi M."/>
            <person name="Li Y."/>
            <person name="Yu H."/>
            <person name="Cui Y."/>
            <person name="Wang N."/>
            <person name="Chen C."/>
            <person name="Wu H."/>
            <person name="Zhao Y."/>
            <person name="Zhang J."/>
            <person name="Li Y."/>
            <person name="Zhou W."/>
            <person name="Zhang B."/>
            <person name="Hu W."/>
            <person name="Eijk M."/>
            <person name="Tang J."/>
            <person name="Witsenboer H."/>
            <person name="Zhao S."/>
            <person name="Li Z."/>
            <person name="Zhang A."/>
            <person name="Wang D."/>
            <person name="Liang C."/>
        </authorList>
    </citation>
    <scope>NUCLEOTIDE SEQUENCE [LARGE SCALE GENOMIC DNA]</scope>
    <source>
        <strain evidence="2">cv. G1812</strain>
    </source>
</reference>
<evidence type="ECO:0000313" key="2">
    <source>
        <dbReference type="EnsemblPlants" id="TuG1812G0100003126.01.T01.cds343829"/>
    </source>
</evidence>
<keyword evidence="3" id="KW-1185">Reference proteome</keyword>
<accession>A0A8R7K3I1</accession>
<dbReference type="EnsemblPlants" id="TuG1812G0100003126.01.T01">
    <property type="protein sequence ID" value="TuG1812G0100003126.01.T01.cds343829"/>
    <property type="gene ID" value="TuG1812G0100003126.01"/>
</dbReference>
<proteinExistence type="predicted"/>
<reference evidence="2" key="3">
    <citation type="submission" date="2022-06" db="UniProtKB">
        <authorList>
            <consortium name="EnsemblPlants"/>
        </authorList>
    </citation>
    <scope>IDENTIFICATION</scope>
</reference>
<feature type="region of interest" description="Disordered" evidence="1">
    <location>
        <begin position="44"/>
        <end position="166"/>
    </location>
</feature>
<evidence type="ECO:0000256" key="1">
    <source>
        <dbReference type="SAM" id="MobiDB-lite"/>
    </source>
</evidence>
<dbReference type="AlphaFoldDB" id="A0A8R7K3I1"/>
<organism evidence="2 3">
    <name type="scientific">Triticum urartu</name>
    <name type="common">Red wild einkorn</name>
    <name type="synonym">Crithodium urartu</name>
    <dbReference type="NCBI Taxonomy" id="4572"/>
    <lineage>
        <taxon>Eukaryota</taxon>
        <taxon>Viridiplantae</taxon>
        <taxon>Streptophyta</taxon>
        <taxon>Embryophyta</taxon>
        <taxon>Tracheophyta</taxon>
        <taxon>Spermatophyta</taxon>
        <taxon>Magnoliopsida</taxon>
        <taxon>Liliopsida</taxon>
        <taxon>Poales</taxon>
        <taxon>Poaceae</taxon>
        <taxon>BOP clade</taxon>
        <taxon>Pooideae</taxon>
        <taxon>Triticodae</taxon>
        <taxon>Triticeae</taxon>
        <taxon>Triticinae</taxon>
        <taxon>Triticum</taxon>
    </lineage>
</organism>
<reference evidence="3" key="1">
    <citation type="journal article" date="2013" name="Nature">
        <title>Draft genome of the wheat A-genome progenitor Triticum urartu.</title>
        <authorList>
            <person name="Ling H.Q."/>
            <person name="Zhao S."/>
            <person name="Liu D."/>
            <person name="Wang J."/>
            <person name="Sun H."/>
            <person name="Zhang C."/>
            <person name="Fan H."/>
            <person name="Li D."/>
            <person name="Dong L."/>
            <person name="Tao Y."/>
            <person name="Gao C."/>
            <person name="Wu H."/>
            <person name="Li Y."/>
            <person name="Cui Y."/>
            <person name="Guo X."/>
            <person name="Zheng S."/>
            <person name="Wang B."/>
            <person name="Yu K."/>
            <person name="Liang Q."/>
            <person name="Yang W."/>
            <person name="Lou X."/>
            <person name="Chen J."/>
            <person name="Feng M."/>
            <person name="Jian J."/>
            <person name="Zhang X."/>
            <person name="Luo G."/>
            <person name="Jiang Y."/>
            <person name="Liu J."/>
            <person name="Wang Z."/>
            <person name="Sha Y."/>
            <person name="Zhang B."/>
            <person name="Wu H."/>
            <person name="Tang D."/>
            <person name="Shen Q."/>
            <person name="Xue P."/>
            <person name="Zou S."/>
            <person name="Wang X."/>
            <person name="Liu X."/>
            <person name="Wang F."/>
            <person name="Yang Y."/>
            <person name="An X."/>
            <person name="Dong Z."/>
            <person name="Zhang K."/>
            <person name="Zhang X."/>
            <person name="Luo M.C."/>
            <person name="Dvorak J."/>
            <person name="Tong Y."/>
            <person name="Wang J."/>
            <person name="Yang H."/>
            <person name="Li Z."/>
            <person name="Wang D."/>
            <person name="Zhang A."/>
            <person name="Wang J."/>
        </authorList>
    </citation>
    <scope>NUCLEOTIDE SEQUENCE</scope>
    <source>
        <strain evidence="3">cv. G1812</strain>
    </source>
</reference>
<evidence type="ECO:0000313" key="3">
    <source>
        <dbReference type="Proteomes" id="UP000015106"/>
    </source>
</evidence>